<dbReference type="Proteomes" id="UP001567538">
    <property type="component" value="Unassembled WGS sequence"/>
</dbReference>
<dbReference type="PANTHER" id="PTHR48249">
    <property type="entry name" value="MEDIATOR OF RNA POLYMERASE II TRANSCRIPTION SUBUNIT 13"/>
    <property type="match status" value="1"/>
</dbReference>
<evidence type="ECO:0000256" key="7">
    <source>
        <dbReference type="ARBA" id="ARBA00023242"/>
    </source>
</evidence>
<keyword evidence="6" id="KW-0804">Transcription</keyword>
<evidence type="ECO:0000256" key="6">
    <source>
        <dbReference type="ARBA" id="ARBA00023163"/>
    </source>
</evidence>
<evidence type="ECO:0000256" key="5">
    <source>
        <dbReference type="ARBA" id="ARBA00023015"/>
    </source>
</evidence>
<accession>A0ABD1HCT1</accession>
<feature type="region of interest" description="Disordered" evidence="8">
    <location>
        <begin position="96"/>
        <end position="119"/>
    </location>
</feature>
<evidence type="ECO:0000256" key="3">
    <source>
        <dbReference type="ARBA" id="ARBA00019618"/>
    </source>
</evidence>
<protein>
    <recommendedName>
        <fullName evidence="3">Mediator of RNA polymerase II transcription subunit 13</fullName>
    </recommendedName>
</protein>
<evidence type="ECO:0000313" key="9">
    <source>
        <dbReference type="EMBL" id="KAL1554235.1"/>
    </source>
</evidence>
<reference evidence="9 10" key="1">
    <citation type="submission" date="2024-06" db="EMBL/GenBank/DDBJ databases">
        <title>A chromosome level genome sequence of Diviner's sage (Salvia divinorum).</title>
        <authorList>
            <person name="Ford S.A."/>
            <person name="Ro D.-K."/>
            <person name="Ness R.W."/>
            <person name="Phillips M.A."/>
        </authorList>
    </citation>
    <scope>NUCLEOTIDE SEQUENCE [LARGE SCALE GENOMIC DNA]</scope>
    <source>
        <strain evidence="9">SAF-2024a</strain>
        <tissue evidence="9">Leaf</tissue>
    </source>
</reference>
<sequence>MSPSVTGMWKDCVGSRIGGPPLQRESELDTSLRQGAWDNSWQTARSGGLGADPSRTGDVFPLDDVRCLFEPLFILAEAGSISLKLSDDCTSTSFVQNSTSSGTGDNGPVSQHDSLDSDDSRGELLDSCVYPFGGISSCQDTKGLQSLFVQILQQGCQILQACSPDVGVAKPRDLVITRIGCFFELECLGSSQGSATSGLSGTTSASYLLVP</sequence>
<name>A0ABD1HCT1_SALDI</name>
<dbReference type="InterPro" id="IPR051139">
    <property type="entry name" value="Mediator_complx_sub13"/>
</dbReference>
<dbReference type="GO" id="GO:0005634">
    <property type="term" value="C:nucleus"/>
    <property type="evidence" value="ECO:0007669"/>
    <property type="project" value="UniProtKB-SubCell"/>
</dbReference>
<comment type="subcellular location">
    <subcellularLocation>
        <location evidence="1">Nucleus</location>
    </subcellularLocation>
</comment>
<evidence type="ECO:0000256" key="2">
    <source>
        <dbReference type="ARBA" id="ARBA00009354"/>
    </source>
</evidence>
<evidence type="ECO:0000313" key="10">
    <source>
        <dbReference type="Proteomes" id="UP001567538"/>
    </source>
</evidence>
<evidence type="ECO:0000256" key="4">
    <source>
        <dbReference type="ARBA" id="ARBA00022491"/>
    </source>
</evidence>
<organism evidence="9 10">
    <name type="scientific">Salvia divinorum</name>
    <name type="common">Maria pastora</name>
    <name type="synonym">Diviner's sage</name>
    <dbReference type="NCBI Taxonomy" id="28513"/>
    <lineage>
        <taxon>Eukaryota</taxon>
        <taxon>Viridiplantae</taxon>
        <taxon>Streptophyta</taxon>
        <taxon>Embryophyta</taxon>
        <taxon>Tracheophyta</taxon>
        <taxon>Spermatophyta</taxon>
        <taxon>Magnoliopsida</taxon>
        <taxon>eudicotyledons</taxon>
        <taxon>Gunneridae</taxon>
        <taxon>Pentapetalae</taxon>
        <taxon>asterids</taxon>
        <taxon>lamiids</taxon>
        <taxon>Lamiales</taxon>
        <taxon>Lamiaceae</taxon>
        <taxon>Nepetoideae</taxon>
        <taxon>Mentheae</taxon>
        <taxon>Salviinae</taxon>
        <taxon>Salvia</taxon>
        <taxon>Salvia subgen. Calosphace</taxon>
    </lineage>
</organism>
<dbReference type="AlphaFoldDB" id="A0ABD1HCT1"/>
<keyword evidence="5" id="KW-0805">Transcription regulation</keyword>
<evidence type="ECO:0000256" key="1">
    <source>
        <dbReference type="ARBA" id="ARBA00004123"/>
    </source>
</evidence>
<proteinExistence type="inferred from homology"/>
<keyword evidence="7" id="KW-0539">Nucleus</keyword>
<feature type="compositionally biased region" description="Polar residues" evidence="8">
    <location>
        <begin position="96"/>
        <end position="112"/>
    </location>
</feature>
<evidence type="ECO:0000256" key="8">
    <source>
        <dbReference type="SAM" id="MobiDB-lite"/>
    </source>
</evidence>
<gene>
    <name evidence="9" type="ORF">AAHA92_14818</name>
</gene>
<comment type="caution">
    <text evidence="9">The sequence shown here is derived from an EMBL/GenBank/DDBJ whole genome shotgun (WGS) entry which is preliminary data.</text>
</comment>
<dbReference type="EMBL" id="JBEAFC010000006">
    <property type="protein sequence ID" value="KAL1554235.1"/>
    <property type="molecule type" value="Genomic_DNA"/>
</dbReference>
<keyword evidence="10" id="KW-1185">Reference proteome</keyword>
<dbReference type="PANTHER" id="PTHR48249:SF3">
    <property type="entry name" value="MEDIATOR OF RNA POLYMERASE II TRANSCRIPTION SUBUNIT 13"/>
    <property type="match status" value="1"/>
</dbReference>
<keyword evidence="4" id="KW-0678">Repressor</keyword>
<comment type="similarity">
    <text evidence="2">Belongs to the Mediator complex subunit 13 family.</text>
</comment>